<reference evidence="1 2" key="1">
    <citation type="submission" date="2021-06" db="EMBL/GenBank/DDBJ databases">
        <title>Differences between aerobic and microaerobic xylene degrading microbial communities.</title>
        <authorList>
            <person name="Banerjee S."/>
            <person name="Tancsics A."/>
        </authorList>
    </citation>
    <scope>NUCLEOTIDE SEQUENCE [LARGE SCALE GENOMIC DNA]</scope>
    <source>
        <strain evidence="1 2">MAP12</strain>
    </source>
</reference>
<dbReference type="Proteomes" id="UP000813068">
    <property type="component" value="Unassembled WGS sequence"/>
</dbReference>
<comment type="caution">
    <text evidence="1">The sequence shown here is derived from an EMBL/GenBank/DDBJ whole genome shotgun (WGS) entry which is preliminary data.</text>
</comment>
<gene>
    <name evidence="1" type="ORF">KRX52_09545</name>
</gene>
<proteinExistence type="predicted"/>
<keyword evidence="2" id="KW-1185">Reference proteome</keyword>
<dbReference type="EMBL" id="JAHRGL010000019">
    <property type="protein sequence ID" value="MBV2133045.1"/>
    <property type="molecule type" value="Genomic_DNA"/>
</dbReference>
<protein>
    <submittedName>
        <fullName evidence="1">ABC transporter substrate-binding protein</fullName>
    </submittedName>
</protein>
<dbReference type="PANTHER" id="PTHR35271">
    <property type="entry name" value="ABC TRANSPORTER, SUBSTRATE-BINDING LIPOPROTEIN-RELATED"/>
    <property type="match status" value="1"/>
</dbReference>
<dbReference type="RefSeq" id="WP_217681507.1">
    <property type="nucleotide sequence ID" value="NZ_JAHRGL010000019.1"/>
</dbReference>
<evidence type="ECO:0000313" key="2">
    <source>
        <dbReference type="Proteomes" id="UP000813068"/>
    </source>
</evidence>
<dbReference type="InterPro" id="IPR007487">
    <property type="entry name" value="ABC_transpt-TYRBP-like"/>
</dbReference>
<dbReference type="PANTHER" id="PTHR35271:SF1">
    <property type="entry name" value="ABC TRANSPORTER, SUBSTRATE-BINDING LIPOPROTEIN"/>
    <property type="match status" value="1"/>
</dbReference>
<sequence>MSILYPFAALACLLALLVWPPPVMASEILLAASKDSPALRQFVADLAARRPEDRVRFVPASDLTTPSALPADSRLVLLGADALDWRLNDPGGPPTLVMQISRVQAQQRLKDSRPANLTLLWSDPSPERQLRLIRQLLPQAGRIGLLYGDNSRFLVNEVRQQAAAQGLAVHAWFWPDTGDSRPLNRMLDESDVLLGVDDPALFNPLTIKSVLLASYGRKQVLIGPSAAFVPAGSLSSSYSDQRDWLNSLDELLSQPPAQWPRAAYPRYFKVLSNPQVARSLGIELSDDVDQAGRLQHWESSK</sequence>
<organism evidence="1 2">
    <name type="scientific">Geopseudomonas aromaticivorans</name>
    <dbReference type="NCBI Taxonomy" id="2849492"/>
    <lineage>
        <taxon>Bacteria</taxon>
        <taxon>Pseudomonadati</taxon>
        <taxon>Pseudomonadota</taxon>
        <taxon>Gammaproteobacteria</taxon>
        <taxon>Pseudomonadales</taxon>
        <taxon>Pseudomonadaceae</taxon>
        <taxon>Geopseudomonas</taxon>
    </lineage>
</organism>
<accession>A0ABS6MWD8</accession>
<name>A0ABS6MWD8_9GAMM</name>
<evidence type="ECO:0000313" key="1">
    <source>
        <dbReference type="EMBL" id="MBV2133045.1"/>
    </source>
</evidence>